<sequence length="159" mass="19060">MNKNRKLDVFVIMLFIVEILIIKHFYQTEDLFHFRSLFWGFHELVTLIFLGISYILLHEDIGYYDVFLILFPLIGISLLLLERIFQKWKVSDAVIDELLSSGEQEEKKERKFIPEEFEIMSYYDLLSSDNIDEKKKFLFSFQTKEIDLKIKILKKSSFG</sequence>
<evidence type="ECO:0000313" key="2">
    <source>
        <dbReference type="EMBL" id="AGM23073.1"/>
    </source>
</evidence>
<keyword evidence="1" id="KW-1133">Transmembrane helix</keyword>
<feature type="transmembrane region" description="Helical" evidence="1">
    <location>
        <begin position="63"/>
        <end position="81"/>
    </location>
</feature>
<dbReference type="AlphaFoldDB" id="R9RAE6"/>
<evidence type="ECO:0000256" key="1">
    <source>
        <dbReference type="SAM" id="Phobius"/>
    </source>
</evidence>
<gene>
    <name evidence="2" type="ORF">HMPREF0409_01117</name>
</gene>
<protein>
    <submittedName>
        <fullName evidence="2">Uncharacterized protein</fullName>
    </submittedName>
</protein>
<accession>R9RAE6</accession>
<name>R9RAE6_9FUSO</name>
<dbReference type="KEGG" id="fus:HMPREF0409_01117"/>
<dbReference type="HOGENOM" id="CLU_1658280_0_0_0"/>
<feature type="transmembrane region" description="Helical" evidence="1">
    <location>
        <begin position="38"/>
        <end position="57"/>
    </location>
</feature>
<keyword evidence="1" id="KW-0812">Transmembrane</keyword>
<proteinExistence type="predicted"/>
<dbReference type="Proteomes" id="UP000014361">
    <property type="component" value="Chromosome"/>
</dbReference>
<dbReference type="PATRIC" id="fig|469607.3.peg.618"/>
<reference evidence="2 3" key="1">
    <citation type="submission" date="2012-07" db="EMBL/GenBank/DDBJ databases">
        <title>The Genome Sequence of Fusobacterium sp. 4_8.</title>
        <authorList>
            <consortium name="The Broad Institute Genome Sequencing Platform"/>
            <person name="Earl A."/>
            <person name="Ward D."/>
            <person name="Feldgarden M."/>
            <person name="Gevers D."/>
            <person name="Sibley C.D."/>
            <person name="White A.P."/>
            <person name="Crowley S."/>
            <person name="Surette M."/>
            <person name="Strauss J.C."/>
            <person name="Ambrose C.E."/>
            <person name="Allen-Vercoe E."/>
            <person name="Walker B."/>
            <person name="Young S.K."/>
            <person name="Zeng Q."/>
            <person name="Gargeya S."/>
            <person name="Fitzgerald M."/>
            <person name="Haas B."/>
            <person name="Abouelleil A."/>
            <person name="Alvarado L."/>
            <person name="Arachchi H.M."/>
            <person name="Berlin A.M."/>
            <person name="Chapman S.B."/>
            <person name="Goldberg J."/>
            <person name="Griggs A."/>
            <person name="Gujja S."/>
            <person name="Hansen M."/>
            <person name="Howarth C."/>
            <person name="Imamovic A."/>
            <person name="Larimer J."/>
            <person name="McCowen C."/>
            <person name="Montmayeur A."/>
            <person name="Murphy C."/>
            <person name="Neiman D."/>
            <person name="Pearson M."/>
            <person name="Priest M."/>
            <person name="Roberts A."/>
            <person name="Saif S."/>
            <person name="Shea T."/>
            <person name="Sisk P."/>
            <person name="Sykes S."/>
            <person name="Wortman J."/>
            <person name="Nusbaum C."/>
            <person name="Birren B."/>
        </authorList>
    </citation>
    <scope>NUCLEOTIDE SEQUENCE [LARGE SCALE GENOMIC DNA]</scope>
    <source>
        <strain evidence="2 3">4_8</strain>
    </source>
</reference>
<organism evidence="2 3">
    <name type="scientific">Fusobacterium animalis 4_8</name>
    <dbReference type="NCBI Taxonomy" id="469607"/>
    <lineage>
        <taxon>Bacteria</taxon>
        <taxon>Fusobacteriati</taxon>
        <taxon>Fusobacteriota</taxon>
        <taxon>Fusobacteriia</taxon>
        <taxon>Fusobacteriales</taxon>
        <taxon>Fusobacteriaceae</taxon>
        <taxon>Fusobacterium</taxon>
    </lineage>
</organism>
<evidence type="ECO:0000313" key="3">
    <source>
        <dbReference type="Proteomes" id="UP000014361"/>
    </source>
</evidence>
<feature type="transmembrane region" description="Helical" evidence="1">
    <location>
        <begin position="6"/>
        <end position="26"/>
    </location>
</feature>
<keyword evidence="1" id="KW-0472">Membrane</keyword>
<dbReference type="EMBL" id="CP003723">
    <property type="protein sequence ID" value="AGM23073.1"/>
    <property type="molecule type" value="Genomic_DNA"/>
</dbReference>